<dbReference type="AlphaFoldDB" id="A0A0P1B832"/>
<keyword evidence="2" id="KW-1185">Reference proteome</keyword>
<dbReference type="GeneID" id="36403080"/>
<evidence type="ECO:0000313" key="1">
    <source>
        <dbReference type="EMBL" id="CEG50304.1"/>
    </source>
</evidence>
<evidence type="ECO:0000313" key="2">
    <source>
        <dbReference type="Proteomes" id="UP000054928"/>
    </source>
</evidence>
<reference evidence="2" key="1">
    <citation type="submission" date="2014-09" db="EMBL/GenBank/DDBJ databases">
        <authorList>
            <person name="Sharma Rahul"/>
            <person name="Thines Marco"/>
        </authorList>
    </citation>
    <scope>NUCLEOTIDE SEQUENCE [LARGE SCALE GENOMIC DNA]</scope>
</reference>
<protein>
    <submittedName>
        <fullName evidence="1">Uncharacterized protein</fullName>
    </submittedName>
</protein>
<organism evidence="1 2">
    <name type="scientific">Plasmopara halstedii</name>
    <name type="common">Downy mildew of sunflower</name>
    <dbReference type="NCBI Taxonomy" id="4781"/>
    <lineage>
        <taxon>Eukaryota</taxon>
        <taxon>Sar</taxon>
        <taxon>Stramenopiles</taxon>
        <taxon>Oomycota</taxon>
        <taxon>Peronosporomycetes</taxon>
        <taxon>Peronosporales</taxon>
        <taxon>Peronosporaceae</taxon>
        <taxon>Plasmopara</taxon>
    </lineage>
</organism>
<dbReference type="RefSeq" id="XP_024586673.1">
    <property type="nucleotide sequence ID" value="XM_024721589.1"/>
</dbReference>
<proteinExistence type="predicted"/>
<sequence>MRALHTTQFPEAGPEMLSSYGTVNEFGFIANPASASLTSYYNITTMSAHVEGKRICAKEAAFYKLLEALR</sequence>
<name>A0A0P1B832_PLAHL</name>
<dbReference type="Proteomes" id="UP000054928">
    <property type="component" value="Unassembled WGS sequence"/>
</dbReference>
<dbReference type="EMBL" id="CCYD01003101">
    <property type="protein sequence ID" value="CEG50304.1"/>
    <property type="molecule type" value="Genomic_DNA"/>
</dbReference>
<accession>A0A0P1B832</accession>